<name>A0A944M8J8_9GAMM</name>
<gene>
    <name evidence="1" type="ORF">KME65_09895</name>
</gene>
<dbReference type="InterPro" id="IPR027417">
    <property type="entry name" value="P-loop_NTPase"/>
</dbReference>
<organism evidence="1 2">
    <name type="scientific">Candidatus Thiodiazotropha taylori</name>
    <dbReference type="NCBI Taxonomy" id="2792791"/>
    <lineage>
        <taxon>Bacteria</taxon>
        <taxon>Pseudomonadati</taxon>
        <taxon>Pseudomonadota</taxon>
        <taxon>Gammaproteobacteria</taxon>
        <taxon>Chromatiales</taxon>
        <taxon>Sedimenticolaceae</taxon>
        <taxon>Candidatus Thiodiazotropha</taxon>
    </lineage>
</organism>
<dbReference type="EMBL" id="JAHHGM010000007">
    <property type="protein sequence ID" value="MBT2989264.1"/>
    <property type="molecule type" value="Genomic_DNA"/>
</dbReference>
<sequence length="176" mass="20164">MNIFILNAGRCGSTTFIEACRQISNYTAGHESRATLTGDRRLAYPENHIEADNRLCWMLGRLDREYGDNAFYVHLTRNRDESVASFVKRMDYGIMAAYREGILMGGKGQSAAEIASDYLDTLAHNITLFLKDKHHRMDFSLERADSDFIDFWHRIDARGDLEKALAAWRTRYNASA</sequence>
<reference evidence="1 2" key="1">
    <citation type="submission" date="2021-05" db="EMBL/GenBank/DDBJ databases">
        <title>Genetic and Functional Diversity in Clade A Lucinid endosymbionts from the Bahamas.</title>
        <authorList>
            <person name="Giani N.M."/>
            <person name="Engel A.S."/>
            <person name="Campbell B.J."/>
        </authorList>
    </citation>
    <scope>NUCLEOTIDE SEQUENCE [LARGE SCALE GENOMIC DNA]</scope>
    <source>
        <strain evidence="1">LUC16012Gg_MoonRockCtena</strain>
    </source>
</reference>
<protein>
    <submittedName>
        <fullName evidence="1">Uncharacterized protein</fullName>
    </submittedName>
</protein>
<comment type="caution">
    <text evidence="1">The sequence shown here is derived from an EMBL/GenBank/DDBJ whole genome shotgun (WGS) entry which is preliminary data.</text>
</comment>
<dbReference type="Proteomes" id="UP000770889">
    <property type="component" value="Unassembled WGS sequence"/>
</dbReference>
<evidence type="ECO:0000313" key="1">
    <source>
        <dbReference type="EMBL" id="MBT2989264.1"/>
    </source>
</evidence>
<evidence type="ECO:0000313" key="2">
    <source>
        <dbReference type="Proteomes" id="UP000770889"/>
    </source>
</evidence>
<dbReference type="SUPFAM" id="SSF52540">
    <property type="entry name" value="P-loop containing nucleoside triphosphate hydrolases"/>
    <property type="match status" value="1"/>
</dbReference>
<proteinExistence type="predicted"/>
<accession>A0A944M8J8</accession>
<dbReference type="AlphaFoldDB" id="A0A944M8J8"/>